<accession>A0ABP1C029</accession>
<dbReference type="EMBL" id="OZ023709">
    <property type="protein sequence ID" value="CAK9881824.1"/>
    <property type="molecule type" value="Genomic_DNA"/>
</dbReference>
<gene>
    <name evidence="2" type="ORF">CSSPJE1EN2_LOCUS23180</name>
</gene>
<sequence length="650" mass="71574">MDVLVNEILVALELEEGCMGKKDAVATNIHQSALKSDTSGPLEDALKENVVERSSVDDLDFNCELVIVDSGGENWQQPETGNAEFHGSRSWKSQVEMSTAHDIENLNPHPKLCDTTTSIEGGPNLPSVRGLIMVAGRKDNEGNFVELLFRDAENMAEVVGIGIDWAKVVVTKEMDVKVRQIGEGAWRDFWVNLDVKKAHQGFELMNIILPEPDTQDSRPSQLVVEDLTERFGVGLTRGDVTGMYVQDHNEQVNDHEFFPLVLDLAKYMGLQGENVTKSRPVSNGEAGSSKRAAESRSSQEPSGRKNGPPQDPPQGPPQDPPQDPCQDPPRDPPEPLPILPLDIEETKVLVVVIFPEWGCVRQGSIAQVHPDDPINSATIVPILRFKFEVKGNHRKITTTLNTQCNLGQGGPKITPKDPGYFQDNITISLNCKRERAATLSSARVRNVEVVKRTITHTDSRSSARGCSGQLGGPGQLLSRFGVQAEASYGGTTERSDSFAHEISTMQLGCFHVNPQELAGSLVYNFLYPPEVLDYIADGSHGPRELISVGIGRTFWPSIVGEWDNLDTSKKSKYSFKTKRDITSVVGLRHSHANGEEPQSFQQSYEVPLWVNHAMTHIFHSHKIVELRGPGGRRLNHVIGTNPALHIDGTL</sequence>
<name>A0ABP1C029_9BRYO</name>
<reference evidence="2" key="1">
    <citation type="submission" date="2024-03" db="EMBL/GenBank/DDBJ databases">
        <authorList>
            <consortium name="ELIXIR-Norway"/>
            <consortium name="Elixir Norway"/>
        </authorList>
    </citation>
    <scope>NUCLEOTIDE SEQUENCE</scope>
</reference>
<feature type="compositionally biased region" description="Pro residues" evidence="1">
    <location>
        <begin position="309"/>
        <end position="327"/>
    </location>
</feature>
<evidence type="ECO:0000256" key="1">
    <source>
        <dbReference type="SAM" id="MobiDB-lite"/>
    </source>
</evidence>
<feature type="region of interest" description="Disordered" evidence="1">
    <location>
        <begin position="275"/>
        <end position="338"/>
    </location>
</feature>
<proteinExistence type="predicted"/>
<organism evidence="2 3">
    <name type="scientific">Sphagnum jensenii</name>
    <dbReference type="NCBI Taxonomy" id="128206"/>
    <lineage>
        <taxon>Eukaryota</taxon>
        <taxon>Viridiplantae</taxon>
        <taxon>Streptophyta</taxon>
        <taxon>Embryophyta</taxon>
        <taxon>Bryophyta</taxon>
        <taxon>Sphagnophytina</taxon>
        <taxon>Sphagnopsida</taxon>
        <taxon>Sphagnales</taxon>
        <taxon>Sphagnaceae</taxon>
        <taxon>Sphagnum</taxon>
    </lineage>
</organism>
<protein>
    <submittedName>
        <fullName evidence="2">Uncharacterized protein</fullName>
    </submittedName>
</protein>
<dbReference type="Proteomes" id="UP001497522">
    <property type="component" value="Chromosome 8"/>
</dbReference>
<evidence type="ECO:0000313" key="2">
    <source>
        <dbReference type="EMBL" id="CAK9881824.1"/>
    </source>
</evidence>
<evidence type="ECO:0000313" key="3">
    <source>
        <dbReference type="Proteomes" id="UP001497522"/>
    </source>
</evidence>
<keyword evidence="3" id="KW-1185">Reference proteome</keyword>